<protein>
    <recommendedName>
        <fullName evidence="6">Large ribosomal subunit protein eL19</fullName>
    </recommendedName>
    <alternativeName>
        <fullName evidence="7">60S ribosomal protein L19</fullName>
    </alternativeName>
</protein>
<comment type="subunit">
    <text evidence="2">Component of the large ribosomal subunit.</text>
</comment>
<dbReference type="InterPro" id="IPR035970">
    <property type="entry name" value="60S_ribosomal_eL19_sf"/>
</dbReference>
<accession>A0ABI7VPV1</accession>
<comment type="similarity">
    <text evidence="1">Belongs to the eukaryotic ribosomal protein eL19 family.</text>
</comment>
<organism evidence="9 10">
    <name type="scientific">Felis catus</name>
    <name type="common">Cat</name>
    <name type="synonym">Felis silvestris catus</name>
    <dbReference type="NCBI Taxonomy" id="9685"/>
    <lineage>
        <taxon>Eukaryota</taxon>
        <taxon>Metazoa</taxon>
        <taxon>Chordata</taxon>
        <taxon>Craniata</taxon>
        <taxon>Vertebrata</taxon>
        <taxon>Euteleostomi</taxon>
        <taxon>Mammalia</taxon>
        <taxon>Eutheria</taxon>
        <taxon>Laurasiatheria</taxon>
        <taxon>Carnivora</taxon>
        <taxon>Feliformia</taxon>
        <taxon>Felidae</taxon>
        <taxon>Felinae</taxon>
        <taxon>Felis</taxon>
    </lineage>
</organism>
<dbReference type="Gene3D" id="1.10.1650.10">
    <property type="match status" value="1"/>
</dbReference>
<dbReference type="Gene3D" id="1.10.1200.240">
    <property type="match status" value="1"/>
</dbReference>
<reference evidence="9" key="4">
    <citation type="submission" date="2025-05" db="UniProtKB">
        <authorList>
            <consortium name="Ensembl"/>
        </authorList>
    </citation>
    <scope>IDENTIFICATION</scope>
    <source>
        <strain evidence="9">breed Abyssinian</strain>
    </source>
</reference>
<evidence type="ECO:0000256" key="5">
    <source>
        <dbReference type="ARBA" id="ARBA00034092"/>
    </source>
</evidence>
<dbReference type="Pfam" id="PF25476">
    <property type="entry name" value="Ribosomal_L19e_C"/>
    <property type="match status" value="1"/>
</dbReference>
<evidence type="ECO:0000313" key="9">
    <source>
        <dbReference type="Ensembl" id="ENSFCTP00005000134.1"/>
    </source>
</evidence>
<dbReference type="Pfam" id="PF01280">
    <property type="entry name" value="Ribosomal_L19e"/>
    <property type="match status" value="1"/>
</dbReference>
<evidence type="ECO:0000256" key="6">
    <source>
        <dbReference type="ARBA" id="ARBA00035217"/>
    </source>
</evidence>
<dbReference type="PANTHER" id="PTHR10722">
    <property type="entry name" value="60S RIBOSOMAL PROTEIN L19"/>
    <property type="match status" value="1"/>
</dbReference>
<evidence type="ECO:0000259" key="8">
    <source>
        <dbReference type="SMART" id="SM01416"/>
    </source>
</evidence>
<dbReference type="InterPro" id="IPR057260">
    <property type="entry name" value="Ribosomal_L19e_C"/>
</dbReference>
<keyword evidence="10" id="KW-1185">Reference proteome</keyword>
<comment type="function">
    <text evidence="5">Component of the large ribosomal subunit. The ribosome is a large ribonucleoprotein complex responsible for the synthesis of proteins in the cell.</text>
</comment>
<dbReference type="InterPro" id="IPR057259">
    <property type="entry name" value="Ribosomal_L19e"/>
</dbReference>
<sequence length="106" mass="12500">KKVWFNPNETNEIINANSHQQIWKLIKDGLITVKPVPVHSQAWYQKNTLASRKGKHNGIGKRKHTASVQMLEKLSWMRRTRILYWLLRRYCESKIDHTCITACTGR</sequence>
<dbReference type="InterPro" id="IPR000196">
    <property type="entry name" value="Ribosomal_eL19_dom"/>
</dbReference>
<dbReference type="GeneTree" id="ENSGT00390000012628"/>
<evidence type="ECO:0000256" key="1">
    <source>
        <dbReference type="ARBA" id="ARBA00011082"/>
    </source>
</evidence>
<feature type="domain" description="Large ribosomal subunit protein eL19" evidence="8">
    <location>
        <begin position="1"/>
        <end position="104"/>
    </location>
</feature>
<evidence type="ECO:0000313" key="10">
    <source>
        <dbReference type="Proteomes" id="UP000823872"/>
    </source>
</evidence>
<dbReference type="Proteomes" id="UP000823872">
    <property type="component" value="Chromosome A1"/>
</dbReference>
<dbReference type="Ensembl" id="ENSFCTT00005000206.1">
    <property type="protein sequence ID" value="ENSFCTP00005000136.1"/>
    <property type="gene ID" value="ENSFCTG00005000072.1"/>
</dbReference>
<dbReference type="Ensembl" id="ENSFCTT00005000204.1">
    <property type="protein sequence ID" value="ENSFCTP00005000134.1"/>
    <property type="gene ID" value="ENSFCTG00005000072.1"/>
</dbReference>
<name>A0ABI7VPV1_FELCA</name>
<keyword evidence="3" id="KW-0689">Ribosomal protein</keyword>
<evidence type="ECO:0000256" key="3">
    <source>
        <dbReference type="ARBA" id="ARBA00022980"/>
    </source>
</evidence>
<dbReference type="InterPro" id="IPR039547">
    <property type="entry name" value="Ribosomal_eL19"/>
</dbReference>
<dbReference type="SMART" id="SM01416">
    <property type="entry name" value="Ribosomal_L19e"/>
    <property type="match status" value="1"/>
</dbReference>
<reference evidence="9" key="2">
    <citation type="submission" date="2011-09" db="EMBL/GenBank/DDBJ databases">
        <title>Sequence assembly of the Felis catus genome version 6.2.</title>
        <authorList>
            <person name="Hillier L.W."/>
            <person name="Warren W."/>
            <person name="Obrien S."/>
            <person name="Wilson R.K."/>
        </authorList>
    </citation>
    <scope>NUCLEOTIDE SEQUENCE [LARGE SCALE GENOMIC DNA]</scope>
    <source>
        <strain evidence="9">Abyssinian</strain>
    </source>
</reference>
<proteinExistence type="inferred from homology"/>
<dbReference type="InterPro" id="IPR015972">
    <property type="entry name" value="Ribosomal_eL19_dom1"/>
</dbReference>
<evidence type="ECO:0000256" key="4">
    <source>
        <dbReference type="ARBA" id="ARBA00023274"/>
    </source>
</evidence>
<dbReference type="Ensembl" id="ENSFCTT00005000205.1">
    <property type="protein sequence ID" value="ENSFCTP00005000135.1"/>
    <property type="gene ID" value="ENSFCTG00005000072.1"/>
</dbReference>
<dbReference type="SUPFAM" id="SSF48140">
    <property type="entry name" value="Ribosomal protein L19 (L19e)"/>
    <property type="match status" value="1"/>
</dbReference>
<reference evidence="9" key="1">
    <citation type="journal article" date="2007" name="Genome Res.">
        <title>Initial sequence and comparative analysis of the cat genome.</title>
        <authorList>
            <person name="Pontius J.U."/>
            <person name="Mullikin J.C."/>
            <person name="Smith D.R."/>
            <person name="Lindblad-Toh K."/>
            <person name="Gnerre S."/>
            <person name="Clamp M."/>
            <person name="Chang J."/>
            <person name="Stephens R."/>
            <person name="Neelam B."/>
            <person name="Volfovsky N."/>
            <person name="Schaffer A.A."/>
            <person name="Agarwala R."/>
            <person name="Narfstrom K."/>
            <person name="Murphy W.J."/>
            <person name="Giger U."/>
            <person name="Roca A.L."/>
            <person name="Antunes A."/>
            <person name="Menotti-Raymond M."/>
            <person name="Yuhki N."/>
            <person name="Pecon-Slattery J."/>
            <person name="Johnson W.E."/>
            <person name="Bourque G."/>
            <person name="Tesler G."/>
            <person name="O'Brien S.J."/>
        </authorList>
    </citation>
    <scope>NUCLEOTIDE SEQUENCE [LARGE SCALE GENOMIC DNA]</scope>
    <source>
        <strain evidence="9">Abyssinian</strain>
    </source>
</reference>
<keyword evidence="4" id="KW-0687">Ribonucleoprotein</keyword>
<evidence type="ECO:0000256" key="7">
    <source>
        <dbReference type="ARBA" id="ARBA00035324"/>
    </source>
</evidence>
<reference evidence="10" key="3">
    <citation type="submission" date="2021-02" db="EMBL/GenBank/DDBJ databases">
        <title>Safari Cat Assemblies.</title>
        <authorList>
            <person name="Bredemeyer K.R."/>
            <person name="Murphy W.J."/>
        </authorList>
    </citation>
    <scope>NUCLEOTIDE SEQUENCE [LARGE SCALE GENOMIC DNA]</scope>
</reference>
<evidence type="ECO:0000256" key="2">
    <source>
        <dbReference type="ARBA" id="ARBA00011133"/>
    </source>
</evidence>